<accession>A0ABY5YI77</accession>
<gene>
    <name evidence="1" type="ORF">N0D28_03685</name>
</gene>
<dbReference type="EMBL" id="CP104213">
    <property type="protein sequence ID" value="UWX64774.1"/>
    <property type="molecule type" value="Genomic_DNA"/>
</dbReference>
<evidence type="ECO:0000313" key="2">
    <source>
        <dbReference type="Proteomes" id="UP001060261"/>
    </source>
</evidence>
<proteinExistence type="predicted"/>
<dbReference type="Proteomes" id="UP001060261">
    <property type="component" value="Chromosome"/>
</dbReference>
<keyword evidence="2" id="KW-1185">Reference proteome</keyword>
<sequence length="165" mass="18560">MTVHPHSIYPDEYRFLSVLCGLPTAPVRALLLAELIDDPGRRGPVIRLSDAHRSLLRLCTREHGTARDTGGATGGLVLTELGETKLEDFARQYGVIPRTARQAAEAAARRKARTEPTDEQERRADLRYLAWIETQIRNAERSPVPDAKRVATLKQDAELLRKKRE</sequence>
<organism evidence="1 2">
    <name type="scientific">Deinococcus rubellus</name>
    <dbReference type="NCBI Taxonomy" id="1889240"/>
    <lineage>
        <taxon>Bacteria</taxon>
        <taxon>Thermotogati</taxon>
        <taxon>Deinococcota</taxon>
        <taxon>Deinococci</taxon>
        <taxon>Deinococcales</taxon>
        <taxon>Deinococcaceae</taxon>
        <taxon>Deinococcus</taxon>
    </lineage>
</organism>
<evidence type="ECO:0000313" key="1">
    <source>
        <dbReference type="EMBL" id="UWX64774.1"/>
    </source>
</evidence>
<protein>
    <submittedName>
        <fullName evidence="1">Uncharacterized protein</fullName>
    </submittedName>
</protein>
<name>A0ABY5YI77_9DEIO</name>
<reference evidence="1" key="1">
    <citation type="submission" date="2022-09" db="EMBL/GenBank/DDBJ databases">
        <title>genome sequence of Deinococcus rubellus.</title>
        <authorList>
            <person name="Srinivasan S."/>
        </authorList>
    </citation>
    <scope>NUCLEOTIDE SEQUENCE</scope>
    <source>
        <strain evidence="1">Ant6</strain>
    </source>
</reference>
<dbReference type="RefSeq" id="WP_260561035.1">
    <property type="nucleotide sequence ID" value="NZ_BAABEC010000009.1"/>
</dbReference>